<evidence type="ECO:0000313" key="1">
    <source>
        <dbReference type="EMBL" id="KAA1254696.1"/>
    </source>
</evidence>
<comment type="caution">
    <text evidence="1">The sequence shown here is derived from an EMBL/GenBank/DDBJ whole genome shotgun (WGS) entry which is preliminary data.</text>
</comment>
<name>A0A5B1C1Y9_VIBCL</name>
<evidence type="ECO:0000313" key="2">
    <source>
        <dbReference type="Proteomes" id="UP000323225"/>
    </source>
</evidence>
<dbReference type="Proteomes" id="UP000323225">
    <property type="component" value="Unassembled WGS sequence"/>
</dbReference>
<reference evidence="1 2" key="1">
    <citation type="submission" date="2019-09" db="EMBL/GenBank/DDBJ databases">
        <authorList>
            <person name="Kritzky A."/>
            <person name="Schelkanova E.Y."/>
            <person name="Alkhova Z.V."/>
            <person name="Smirnova N.I."/>
        </authorList>
    </citation>
    <scope>NUCLEOTIDE SEQUENCE [LARGE SCALE GENOMIC DNA]</scope>
    <source>
        <strain evidence="1 2">M1526</strain>
    </source>
</reference>
<organism evidence="1 2">
    <name type="scientific">Vibrio cholerae</name>
    <dbReference type="NCBI Taxonomy" id="666"/>
    <lineage>
        <taxon>Bacteria</taxon>
        <taxon>Pseudomonadati</taxon>
        <taxon>Pseudomonadota</taxon>
        <taxon>Gammaproteobacteria</taxon>
        <taxon>Vibrionales</taxon>
        <taxon>Vibrionaceae</taxon>
        <taxon>Vibrio</taxon>
    </lineage>
</organism>
<gene>
    <name evidence="1" type="ORF">F0M16_10540</name>
</gene>
<dbReference type="AlphaFoldDB" id="A0A5B1C1Y9"/>
<proteinExistence type="predicted"/>
<sequence>MTIKRLTQKYQLSDSDIDNILKSLSSGETLLEAKKRLASDLSSEAIYSIAKELCRIEMGLPISEINPEFVEGRAKLNKARIAESKKSEGDKKQVNYIRHIRDDINLCLLELSIV</sequence>
<dbReference type="EMBL" id="VUAA01000010">
    <property type="protein sequence ID" value="KAA1254696.1"/>
    <property type="molecule type" value="Genomic_DNA"/>
</dbReference>
<accession>A0A5B1C1Y9</accession>
<protein>
    <submittedName>
        <fullName evidence="1">Uncharacterized protein</fullName>
    </submittedName>
</protein>